<name>A0A3P8IL44_9TREM</name>
<dbReference type="PANTHER" id="PTHR47027:SF20">
    <property type="entry name" value="REVERSE TRANSCRIPTASE-LIKE PROTEIN WITH RNA-DIRECTED DNA POLYMERASE DOMAIN"/>
    <property type="match status" value="1"/>
</dbReference>
<sequence length="177" mass="20136">MASSVRKYGMCFAPSKRKVLLQDCQNPEPVLTLDGEQVEVVDKFVYQGSCISAGGGVSDEINARIVKARAAYANLGHLWRLRDVSLAVKGRIYNASVLGYSIEEDLDVFAANDRWIESCIAHTEDFLKPFRVFKFHIVVIFFNNYVISITVVIEFGQYTNLHKSFLFHVLLFFTRMI</sequence>
<gene>
    <name evidence="2" type="ORF">SMTD_LOCUS22944</name>
</gene>
<accession>A0A3P8IL44</accession>
<dbReference type="PANTHER" id="PTHR47027">
    <property type="entry name" value="REVERSE TRANSCRIPTASE DOMAIN-CONTAINING PROTEIN"/>
    <property type="match status" value="1"/>
</dbReference>
<dbReference type="AlphaFoldDB" id="A0A3P8IL44"/>
<protein>
    <submittedName>
        <fullName evidence="2">Uncharacterized protein</fullName>
    </submittedName>
</protein>
<keyword evidence="3" id="KW-1185">Reference proteome</keyword>
<reference evidence="2 3" key="1">
    <citation type="submission" date="2018-11" db="EMBL/GenBank/DDBJ databases">
        <authorList>
            <consortium name="Pathogen Informatics"/>
        </authorList>
    </citation>
    <scope>NUCLEOTIDE SEQUENCE [LARGE SCALE GENOMIC DNA]</scope>
    <source>
        <strain>Denwood</strain>
        <strain evidence="3">Zambia</strain>
    </source>
</reference>
<keyword evidence="1" id="KW-0472">Membrane</keyword>
<organism evidence="2 3">
    <name type="scientific">Schistosoma mattheei</name>
    <dbReference type="NCBI Taxonomy" id="31246"/>
    <lineage>
        <taxon>Eukaryota</taxon>
        <taxon>Metazoa</taxon>
        <taxon>Spiralia</taxon>
        <taxon>Lophotrochozoa</taxon>
        <taxon>Platyhelminthes</taxon>
        <taxon>Trematoda</taxon>
        <taxon>Digenea</taxon>
        <taxon>Strigeidida</taxon>
        <taxon>Schistosomatoidea</taxon>
        <taxon>Schistosomatidae</taxon>
        <taxon>Schistosoma</taxon>
    </lineage>
</organism>
<dbReference type="Proteomes" id="UP000269396">
    <property type="component" value="Unassembled WGS sequence"/>
</dbReference>
<evidence type="ECO:0000313" key="3">
    <source>
        <dbReference type="Proteomes" id="UP000269396"/>
    </source>
</evidence>
<dbReference type="EMBL" id="UZAL01056586">
    <property type="protein sequence ID" value="VDP89245.1"/>
    <property type="molecule type" value="Genomic_DNA"/>
</dbReference>
<keyword evidence="1" id="KW-1133">Transmembrane helix</keyword>
<keyword evidence="1" id="KW-0812">Transmembrane</keyword>
<feature type="transmembrane region" description="Helical" evidence="1">
    <location>
        <begin position="135"/>
        <end position="156"/>
    </location>
</feature>
<evidence type="ECO:0000256" key="1">
    <source>
        <dbReference type="SAM" id="Phobius"/>
    </source>
</evidence>
<evidence type="ECO:0000313" key="2">
    <source>
        <dbReference type="EMBL" id="VDP89245.1"/>
    </source>
</evidence>
<proteinExistence type="predicted"/>